<evidence type="ECO:0000313" key="21">
    <source>
        <dbReference type="Proteomes" id="UP000037530"/>
    </source>
</evidence>
<evidence type="ECO:0000256" key="14">
    <source>
        <dbReference type="PROSITE-ProRule" id="PRU01360"/>
    </source>
</evidence>
<evidence type="ECO:0000256" key="8">
    <source>
        <dbReference type="ARBA" id="ARBA00023004"/>
    </source>
</evidence>
<dbReference type="Gene3D" id="2.170.130.10">
    <property type="entry name" value="TonB-dependent receptor, plug domain"/>
    <property type="match status" value="1"/>
</dbReference>
<feature type="short sequence motif" description="TonB C-terminal box" evidence="15">
    <location>
        <begin position="690"/>
        <end position="707"/>
    </location>
</feature>
<evidence type="ECO:0000256" key="6">
    <source>
        <dbReference type="ARBA" id="ARBA00022692"/>
    </source>
</evidence>
<feature type="signal peptide" evidence="17">
    <location>
        <begin position="1"/>
        <end position="26"/>
    </location>
</feature>
<keyword evidence="4 14" id="KW-1134">Transmembrane beta strand</keyword>
<dbReference type="PROSITE" id="PS01156">
    <property type="entry name" value="TONB_DEPENDENT_REC_2"/>
    <property type="match status" value="1"/>
</dbReference>
<keyword evidence="6 14" id="KW-0812">Transmembrane</keyword>
<keyword evidence="11 14" id="KW-0472">Membrane</keyword>
<proteinExistence type="inferred from homology"/>
<keyword evidence="7 17" id="KW-0732">Signal</keyword>
<keyword evidence="5" id="KW-0410">Iron transport</keyword>
<evidence type="ECO:0000259" key="18">
    <source>
        <dbReference type="Pfam" id="PF00593"/>
    </source>
</evidence>
<dbReference type="AlphaFoldDB" id="A0A0M0HZV0"/>
<comment type="similarity">
    <text evidence="2 14 16">Belongs to the TonB-dependent receptor family.</text>
</comment>
<evidence type="ECO:0000313" key="20">
    <source>
        <dbReference type="EMBL" id="KOO07606.1"/>
    </source>
</evidence>
<dbReference type="OrthoDB" id="127311at2"/>
<dbReference type="Gene3D" id="2.40.170.20">
    <property type="entry name" value="TonB-dependent receptor, beta-barrel domain"/>
    <property type="match status" value="1"/>
</dbReference>
<feature type="domain" description="TonB-dependent receptor-like beta-barrel" evidence="18">
    <location>
        <begin position="275"/>
        <end position="677"/>
    </location>
</feature>
<sequence length="707" mass="77721">MRTPTNFPRSTLTLALLAVFSVPSYSSDQPSEDLTELDAVTVFGETYRNTATKTALEPEETPQGITIIDQEQLEQRGVTSVNQALRYVAGASAENRGNSVIMFDDFKIRGFSTKNVNYYDGLSMLYLNGWNLQPQVDMVAVQQVEVFKGPTSVLYGAMPPGGMVNMIAKAPQQQAATTLGLATGSRNLIEASIDTTGQIADSDVSYRLIALARKQDSQVDNAEEERYVLAPSIDWQATDSTLINVNLYYQNDPEMGMNSSMPLEVLKKSEPSVSMGDVNWSQFERELLMVGYKIHHQFNSNWTFLQNARVTKADLNQENTYHATAVNPDGTLTRYPYSTDEELKGFVIDNQVSGAIDIAGVENNLLFGVDYQSMDGDVAYTSYSVAPGSGFVSFDPLNPNNNALNRADVTETGVYLDDTEATQLGIYLQDQIRLGNLVVIAGGRFDQYESQSDYYAHESNHDHFTYRVGALYVLDSGWSPFVSYATSFEPAPGVDKNGSAFDPETGEQAEVGVKYLSQDMSTSASASFFHITKKNALMADPTNIYGPKIQVGEAVSQGVELEARWYANQNFHLSAAYTYLDMEITKDAGNGLEGTTPIYVPTHSANLWANYHVYAGALAGTRISGGARYVGEMEMDATNTQGKVPSYTSVDLSLGYELGQASESLSGATVNLIANNLFDEEYYSCYDQNNCWFGAERSLELNVKYAF</sequence>
<dbReference type="InterPro" id="IPR037066">
    <property type="entry name" value="Plug_dom_sf"/>
</dbReference>
<evidence type="ECO:0000256" key="17">
    <source>
        <dbReference type="SAM" id="SignalP"/>
    </source>
</evidence>
<feature type="chain" id="PRO_5005600462" evidence="17">
    <location>
        <begin position="27"/>
        <end position="707"/>
    </location>
</feature>
<dbReference type="GO" id="GO:0038023">
    <property type="term" value="F:signaling receptor activity"/>
    <property type="evidence" value="ECO:0007669"/>
    <property type="project" value="InterPro"/>
</dbReference>
<dbReference type="InterPro" id="IPR036942">
    <property type="entry name" value="Beta-barrel_TonB_sf"/>
</dbReference>
<evidence type="ECO:0000256" key="16">
    <source>
        <dbReference type="RuleBase" id="RU003357"/>
    </source>
</evidence>
<dbReference type="Proteomes" id="UP000037530">
    <property type="component" value="Unassembled WGS sequence"/>
</dbReference>
<dbReference type="Pfam" id="PF07715">
    <property type="entry name" value="Plug"/>
    <property type="match status" value="1"/>
</dbReference>
<dbReference type="Pfam" id="PF00593">
    <property type="entry name" value="TonB_dep_Rec_b-barrel"/>
    <property type="match status" value="1"/>
</dbReference>
<dbReference type="GO" id="GO:0015344">
    <property type="term" value="F:siderophore uptake transmembrane transporter activity"/>
    <property type="evidence" value="ECO:0007669"/>
    <property type="project" value="TreeGrafter"/>
</dbReference>
<dbReference type="SUPFAM" id="SSF56935">
    <property type="entry name" value="Porins"/>
    <property type="match status" value="1"/>
</dbReference>
<keyword evidence="9" id="KW-0406">Ion transport</keyword>
<dbReference type="PANTHER" id="PTHR32552:SF68">
    <property type="entry name" value="FERRICHROME OUTER MEMBRANE TRANSPORTER_PHAGE RECEPTOR"/>
    <property type="match status" value="1"/>
</dbReference>
<evidence type="ECO:0000256" key="7">
    <source>
        <dbReference type="ARBA" id="ARBA00022729"/>
    </source>
</evidence>
<evidence type="ECO:0000259" key="19">
    <source>
        <dbReference type="Pfam" id="PF07715"/>
    </source>
</evidence>
<dbReference type="NCBIfam" id="TIGR01783">
    <property type="entry name" value="TonB-siderophor"/>
    <property type="match status" value="1"/>
</dbReference>
<evidence type="ECO:0000256" key="11">
    <source>
        <dbReference type="ARBA" id="ARBA00023136"/>
    </source>
</evidence>
<name>A0A0M0HZV0_9VIBR</name>
<feature type="domain" description="TonB-dependent receptor plug" evidence="19">
    <location>
        <begin position="59"/>
        <end position="162"/>
    </location>
</feature>
<dbReference type="RefSeq" id="WP_053409345.1">
    <property type="nucleotide sequence ID" value="NZ_LHPI01000009.1"/>
</dbReference>
<keyword evidence="8" id="KW-0408">Iron</keyword>
<keyword evidence="21" id="KW-1185">Reference proteome</keyword>
<keyword evidence="12" id="KW-0675">Receptor</keyword>
<dbReference type="InterPro" id="IPR000531">
    <property type="entry name" value="Beta-barrel_TonB"/>
</dbReference>
<evidence type="ECO:0000256" key="12">
    <source>
        <dbReference type="ARBA" id="ARBA00023170"/>
    </source>
</evidence>
<evidence type="ECO:0000256" key="5">
    <source>
        <dbReference type="ARBA" id="ARBA00022496"/>
    </source>
</evidence>
<comment type="subcellular location">
    <subcellularLocation>
        <location evidence="1 14">Cell outer membrane</location>
        <topology evidence="1 14">Multi-pass membrane protein</topology>
    </subcellularLocation>
</comment>
<gene>
    <name evidence="20" type="ORF">AKJ31_12025</name>
</gene>
<keyword evidence="3 14" id="KW-0813">Transport</keyword>
<evidence type="ECO:0000256" key="15">
    <source>
        <dbReference type="PROSITE-ProRule" id="PRU10144"/>
    </source>
</evidence>
<dbReference type="PROSITE" id="PS52016">
    <property type="entry name" value="TONB_DEPENDENT_REC_3"/>
    <property type="match status" value="1"/>
</dbReference>
<keyword evidence="10 16" id="KW-0798">TonB box</keyword>
<dbReference type="InterPro" id="IPR010105">
    <property type="entry name" value="TonB_sidphr_rcpt"/>
</dbReference>
<evidence type="ECO:0000256" key="9">
    <source>
        <dbReference type="ARBA" id="ARBA00023065"/>
    </source>
</evidence>
<evidence type="ECO:0000256" key="3">
    <source>
        <dbReference type="ARBA" id="ARBA00022448"/>
    </source>
</evidence>
<dbReference type="InterPro" id="IPR010917">
    <property type="entry name" value="TonB_rcpt_CS"/>
</dbReference>
<dbReference type="InterPro" id="IPR012910">
    <property type="entry name" value="Plug_dom"/>
</dbReference>
<keyword evidence="13 14" id="KW-0998">Cell outer membrane</keyword>
<organism evidence="20 21">
    <name type="scientific">Vibrio hepatarius</name>
    <dbReference type="NCBI Taxonomy" id="171383"/>
    <lineage>
        <taxon>Bacteria</taxon>
        <taxon>Pseudomonadati</taxon>
        <taxon>Pseudomonadota</taxon>
        <taxon>Gammaproteobacteria</taxon>
        <taxon>Vibrionales</taxon>
        <taxon>Vibrionaceae</taxon>
        <taxon>Vibrio</taxon>
        <taxon>Vibrio oreintalis group</taxon>
    </lineage>
</organism>
<dbReference type="InterPro" id="IPR039426">
    <property type="entry name" value="TonB-dep_rcpt-like"/>
</dbReference>
<dbReference type="PATRIC" id="fig|171383.3.peg.2458"/>
<evidence type="ECO:0000256" key="1">
    <source>
        <dbReference type="ARBA" id="ARBA00004571"/>
    </source>
</evidence>
<dbReference type="STRING" id="171383.AKJ31_12025"/>
<dbReference type="GO" id="GO:0015891">
    <property type="term" value="P:siderophore transport"/>
    <property type="evidence" value="ECO:0007669"/>
    <property type="project" value="InterPro"/>
</dbReference>
<comment type="caution">
    <text evidence="20">The sequence shown here is derived from an EMBL/GenBank/DDBJ whole genome shotgun (WGS) entry which is preliminary data.</text>
</comment>
<dbReference type="PANTHER" id="PTHR32552">
    <property type="entry name" value="FERRICHROME IRON RECEPTOR-RELATED"/>
    <property type="match status" value="1"/>
</dbReference>
<reference evidence="21" key="1">
    <citation type="submission" date="2015-08" db="EMBL/GenBank/DDBJ databases">
        <title>Vibrio galatheae sp. nov., a novel member of the Vibrionaceae family isolated from the Solomon Islands.</title>
        <authorList>
            <person name="Giubergia S."/>
            <person name="Machado H."/>
            <person name="Mateiu R.V."/>
            <person name="Gram L."/>
        </authorList>
    </citation>
    <scope>NUCLEOTIDE SEQUENCE [LARGE SCALE GENOMIC DNA]</scope>
    <source>
        <strain evidence="21">DSM 19134</strain>
    </source>
</reference>
<dbReference type="EMBL" id="LHPI01000009">
    <property type="protein sequence ID" value="KOO07606.1"/>
    <property type="molecule type" value="Genomic_DNA"/>
</dbReference>
<accession>A0A0M0HZV0</accession>
<evidence type="ECO:0000256" key="13">
    <source>
        <dbReference type="ARBA" id="ARBA00023237"/>
    </source>
</evidence>
<evidence type="ECO:0000256" key="2">
    <source>
        <dbReference type="ARBA" id="ARBA00009810"/>
    </source>
</evidence>
<dbReference type="GO" id="GO:0009279">
    <property type="term" value="C:cell outer membrane"/>
    <property type="evidence" value="ECO:0007669"/>
    <property type="project" value="UniProtKB-SubCell"/>
</dbReference>
<protein>
    <submittedName>
        <fullName evidence="20">Ligand-gated channel protein</fullName>
    </submittedName>
</protein>
<dbReference type="CDD" id="cd01347">
    <property type="entry name" value="ligand_gated_channel"/>
    <property type="match status" value="1"/>
</dbReference>
<dbReference type="FunFam" id="2.170.130.10:FF:000001">
    <property type="entry name" value="Catecholate siderophore TonB-dependent receptor"/>
    <property type="match status" value="1"/>
</dbReference>
<evidence type="ECO:0000256" key="10">
    <source>
        <dbReference type="ARBA" id="ARBA00023077"/>
    </source>
</evidence>
<evidence type="ECO:0000256" key="4">
    <source>
        <dbReference type="ARBA" id="ARBA00022452"/>
    </source>
</evidence>